<organism evidence="3 4">
    <name type="scientific">Agaricus bisporus var. burnettii</name>
    <dbReference type="NCBI Taxonomy" id="192524"/>
    <lineage>
        <taxon>Eukaryota</taxon>
        <taxon>Fungi</taxon>
        <taxon>Dikarya</taxon>
        <taxon>Basidiomycota</taxon>
        <taxon>Agaricomycotina</taxon>
        <taxon>Agaricomycetes</taxon>
        <taxon>Agaricomycetidae</taxon>
        <taxon>Agaricales</taxon>
        <taxon>Agaricineae</taxon>
        <taxon>Agaricaceae</taxon>
        <taxon>Agaricus</taxon>
    </lineage>
</organism>
<dbReference type="SMART" id="SM00320">
    <property type="entry name" value="WD40"/>
    <property type="match status" value="4"/>
</dbReference>
<evidence type="ECO:0000259" key="2">
    <source>
        <dbReference type="SMART" id="SM00128"/>
    </source>
</evidence>
<feature type="region of interest" description="Disordered" evidence="1">
    <location>
        <begin position="62"/>
        <end position="127"/>
    </location>
</feature>
<feature type="compositionally biased region" description="Pro residues" evidence="1">
    <location>
        <begin position="235"/>
        <end position="250"/>
    </location>
</feature>
<dbReference type="SUPFAM" id="SSF56219">
    <property type="entry name" value="DNase I-like"/>
    <property type="match status" value="1"/>
</dbReference>
<feature type="compositionally biased region" description="Polar residues" evidence="1">
    <location>
        <begin position="66"/>
        <end position="76"/>
    </location>
</feature>
<feature type="compositionally biased region" description="Basic and acidic residues" evidence="1">
    <location>
        <begin position="147"/>
        <end position="160"/>
    </location>
</feature>
<comment type="caution">
    <text evidence="3">The sequence shown here is derived from an EMBL/GenBank/DDBJ whole genome shotgun (WGS) entry which is preliminary data.</text>
</comment>
<dbReference type="InterPro" id="IPR001680">
    <property type="entry name" value="WD40_rpt"/>
</dbReference>
<dbReference type="PANTHER" id="PTHR11200">
    <property type="entry name" value="INOSITOL 5-PHOSPHATASE"/>
    <property type="match status" value="1"/>
</dbReference>
<dbReference type="Proteomes" id="UP000629468">
    <property type="component" value="Unassembled WGS sequence"/>
</dbReference>
<feature type="domain" description="Inositol polyphosphate-related phosphatase" evidence="2">
    <location>
        <begin position="811"/>
        <end position="1153"/>
    </location>
</feature>
<feature type="region of interest" description="Disordered" evidence="1">
    <location>
        <begin position="146"/>
        <end position="443"/>
    </location>
</feature>
<feature type="compositionally biased region" description="Acidic residues" evidence="1">
    <location>
        <begin position="422"/>
        <end position="433"/>
    </location>
</feature>
<accession>A0A8H7F4G6</accession>
<gene>
    <name evidence="3" type="ORF">Agabi119p4_4877</name>
</gene>
<dbReference type="InterPro" id="IPR015943">
    <property type="entry name" value="WD40/YVTN_repeat-like_dom_sf"/>
</dbReference>
<protein>
    <recommendedName>
        <fullName evidence="2">Inositol polyphosphate-related phosphatase domain-containing protein</fullName>
    </recommendedName>
</protein>
<proteinExistence type="predicted"/>
<dbReference type="InterPro" id="IPR036322">
    <property type="entry name" value="WD40_repeat_dom_sf"/>
</dbReference>
<dbReference type="GO" id="GO:0046856">
    <property type="term" value="P:phosphatidylinositol dephosphorylation"/>
    <property type="evidence" value="ECO:0007669"/>
    <property type="project" value="InterPro"/>
</dbReference>
<dbReference type="InterPro" id="IPR046985">
    <property type="entry name" value="IP5"/>
</dbReference>
<dbReference type="AlphaFoldDB" id="A0A8H7F4G6"/>
<dbReference type="Pfam" id="PF22669">
    <property type="entry name" value="Exo_endo_phos2"/>
    <property type="match status" value="1"/>
</dbReference>
<sequence>MTIIWKRRRCQTNNNGTEFRLERLICSRIDCFATKPVRHHFHSGSIPGQRCRRWTSTLAVDVRRPTTPSESLNSKSVDVYATQDRLRTSPSSSGLKVGTKRPPPPPPRITKPPPSPLPSRTPSPLLKGLNESQVECQTPQGVAALKSKFDPPSRAPHLECPRPLLPPRPGRNGDANLLSVSPNSTGSVSPVNSRPTTPNAHHRLPPPPPVSKSRLPAESKSPQNQNHSKSSIKPAVPPRPPKSTELPPPSLLDDSRPLVHSPEAISPSLETWSAPSSLRSSRKPQLESPNLIDLVSFEPENHQQNSPPAKPFRSAMPPPPRHHTTVLPNPSNGDVTPPPKLQPRLPIRRPTALIGEEPVSPSAYDNSDVTTPPTPPRPHERSPPSSSSDRKPIGNSKLPPPPTRTISLGDKLPPPRRPSPAESDDESGAEEDDPKALAVDNMPDMSASYRSLPVLRFREGLSDPKIHVHPHSGTFAVSGSHVITGYGSQIKIFDLAIADVPLLGLDMKDLGSGSKDSKVTAMTFRPSVHEAYRGVFLWIGTKEGHLFEMDIHAGQVIAAKHVAHPHSITHIFRYGQSMVTMDECGKMLIFSSSEDGQDISLQHTQPRVVRTTEKQEFVKLIDGKLWTASRTESHGHQKIPVIRIYDLFTPGAAGGRSLLPSERVGAVTSATILPSQPDYVYVGHEEGYISIWALRTDDGYPKCIEAIRVAMSDVLCLEGVNDRLWAGARNGLISVYDVSQKPWVVTNSWNAHPGLPVLKLGVNCCAIEKNRELCVVSVGRDECLKLWDGLLGAAWIDNELQKRESEFSAFRDVSMLLVSWNCDSARPDSLVSDPVNYEFLNDTLSSVDSPDIITFGFQEVIDLENRKMTAKNVLLGGKKKSEDNGLSDKVTGAYKRWYDRLSAAVRTSMSSSCPYVCVHTENLIGLFTCTFVKHSERQRLKDIAVTTVKRGMGGRYGNKGAIVARFVIEDSSICIINCHLAAGQNAVRRRNADAAGILEEKAVFPAGDHPLAYIGGGDGTTVLDHEIVFFHGDLNYRLDHRRDAIIAAIRANDLSALYQHDQLLREIKYNRGCRLRGFSEGPLLFAPTYKYDLRSDEYDTSEKHRAPSWCDRILWRSRVGSRVRLREYRRYEVDVSDHRPISGSFDLMVKVVDWSARDRMKREIEELWVSVQEDLLESARQFYVSQMLL</sequence>
<dbReference type="PANTHER" id="PTHR11200:SF240">
    <property type="entry name" value="INOSITOL POLYPHOSPHATE 5-PHOSPHATASE C9G1.10C-RELATED"/>
    <property type="match status" value="1"/>
</dbReference>
<dbReference type="SUPFAM" id="SSF50978">
    <property type="entry name" value="WD40 repeat-like"/>
    <property type="match status" value="1"/>
</dbReference>
<feature type="compositionally biased region" description="Polar residues" evidence="1">
    <location>
        <begin position="268"/>
        <end position="279"/>
    </location>
</feature>
<feature type="compositionally biased region" description="Pro residues" evidence="1">
    <location>
        <begin position="101"/>
        <end position="121"/>
    </location>
</feature>
<feature type="compositionally biased region" description="Polar residues" evidence="1">
    <location>
        <begin position="220"/>
        <end position="231"/>
    </location>
</feature>
<name>A0A8H7F4G6_AGABI</name>
<evidence type="ECO:0000313" key="3">
    <source>
        <dbReference type="EMBL" id="KAF7776484.1"/>
    </source>
</evidence>
<reference evidence="3 4" key="1">
    <citation type="journal article" name="Sci. Rep.">
        <title>Telomere-to-telomere assembled and centromere annotated genomes of the two main subspecies of the button mushroom Agaricus bisporus reveal especially polymorphic chromosome ends.</title>
        <authorList>
            <person name="Sonnenberg A.S.M."/>
            <person name="Sedaghat-Telgerd N."/>
            <person name="Lavrijssen B."/>
            <person name="Ohm R.A."/>
            <person name="Hendrickx P.M."/>
            <person name="Scholtmeijer K."/>
            <person name="Baars J.J.P."/>
            <person name="van Peer A."/>
        </authorList>
    </citation>
    <scope>NUCLEOTIDE SEQUENCE [LARGE SCALE GENOMIC DNA]</scope>
    <source>
        <strain evidence="3 4">H119_p4</strain>
    </source>
</reference>
<dbReference type="GO" id="GO:0004439">
    <property type="term" value="F:phosphatidylinositol-4,5-bisphosphate 5-phosphatase activity"/>
    <property type="evidence" value="ECO:0007669"/>
    <property type="project" value="TreeGrafter"/>
</dbReference>
<dbReference type="EMBL" id="JABXXO010000006">
    <property type="protein sequence ID" value="KAF7776484.1"/>
    <property type="molecule type" value="Genomic_DNA"/>
</dbReference>
<evidence type="ECO:0000313" key="4">
    <source>
        <dbReference type="Proteomes" id="UP000629468"/>
    </source>
</evidence>
<feature type="compositionally biased region" description="Polar residues" evidence="1">
    <location>
        <begin position="178"/>
        <end position="199"/>
    </location>
</feature>
<evidence type="ECO:0000256" key="1">
    <source>
        <dbReference type="SAM" id="MobiDB-lite"/>
    </source>
</evidence>
<dbReference type="InterPro" id="IPR036691">
    <property type="entry name" value="Endo/exonu/phosph_ase_sf"/>
</dbReference>
<dbReference type="SMART" id="SM00128">
    <property type="entry name" value="IPPc"/>
    <property type="match status" value="1"/>
</dbReference>
<dbReference type="Gene3D" id="3.60.10.10">
    <property type="entry name" value="Endonuclease/exonuclease/phosphatase"/>
    <property type="match status" value="1"/>
</dbReference>
<dbReference type="Gene3D" id="2.130.10.10">
    <property type="entry name" value="YVTN repeat-like/Quinoprotein amine dehydrogenase"/>
    <property type="match status" value="1"/>
</dbReference>
<feature type="compositionally biased region" description="Basic and acidic residues" evidence="1">
    <location>
        <begin position="377"/>
        <end position="392"/>
    </location>
</feature>
<dbReference type="InterPro" id="IPR000300">
    <property type="entry name" value="IPPc"/>
</dbReference>